<dbReference type="AlphaFoldDB" id="A0A1E5BIN0"/>
<comment type="caution">
    <text evidence="1">The sequence shown here is derived from an EMBL/GenBank/DDBJ whole genome shotgun (WGS) entry which is preliminary data.</text>
</comment>
<name>A0A1E5BIN0_9VIBR</name>
<gene>
    <name evidence="1" type="ORF">A1QO_03885</name>
</gene>
<proteinExistence type="predicted"/>
<accession>A0A1E5BIN0</accession>
<dbReference type="Proteomes" id="UP000094741">
    <property type="component" value="Unassembled WGS sequence"/>
</dbReference>
<sequence length="70" mass="8107">MNVLFCEFKVYNAQTLKSVNIVGYFLIKDLIRNGCSVIQARSVYLELSKTGRAYLRPISIDRINYKQKDS</sequence>
<dbReference type="STRING" id="1187848.A1QO_03885"/>
<organism evidence="1 2">
    <name type="scientific">Vibrio genomosp. F10 str. ZF-129</name>
    <dbReference type="NCBI Taxonomy" id="1187848"/>
    <lineage>
        <taxon>Bacteria</taxon>
        <taxon>Pseudomonadati</taxon>
        <taxon>Pseudomonadota</taxon>
        <taxon>Gammaproteobacteria</taxon>
        <taxon>Vibrionales</taxon>
        <taxon>Vibrionaceae</taxon>
        <taxon>Vibrio</taxon>
    </lineage>
</organism>
<dbReference type="EMBL" id="AJYQ02000020">
    <property type="protein sequence ID" value="OEE37253.1"/>
    <property type="molecule type" value="Genomic_DNA"/>
</dbReference>
<evidence type="ECO:0000313" key="1">
    <source>
        <dbReference type="EMBL" id="OEE37253.1"/>
    </source>
</evidence>
<reference evidence="1 2" key="1">
    <citation type="journal article" date="2012" name="Science">
        <title>Ecological populations of bacteria act as socially cohesive units of antibiotic production and resistance.</title>
        <authorList>
            <person name="Cordero O.X."/>
            <person name="Wildschutte H."/>
            <person name="Kirkup B."/>
            <person name="Proehl S."/>
            <person name="Ngo L."/>
            <person name="Hussain F."/>
            <person name="Le Roux F."/>
            <person name="Mincer T."/>
            <person name="Polz M.F."/>
        </authorList>
    </citation>
    <scope>NUCLEOTIDE SEQUENCE [LARGE SCALE GENOMIC DNA]</scope>
    <source>
        <strain evidence="1 2">ZF-129</strain>
    </source>
</reference>
<protein>
    <submittedName>
        <fullName evidence="1">Uncharacterized protein</fullName>
    </submittedName>
</protein>
<evidence type="ECO:0000313" key="2">
    <source>
        <dbReference type="Proteomes" id="UP000094741"/>
    </source>
</evidence>